<evidence type="ECO:0000313" key="2">
    <source>
        <dbReference type="EMBL" id="KAJ8542150.1"/>
    </source>
</evidence>
<sequence>MILRKENSNLKFEAHMNEAKLLFLTDRHETDKIYSGWNMRRRTLEEVKFDSITDIDEEIDKALDLEKMSIESSEEVKSFKEEEDDSSPFGDDKEEDFKVEDNEPPPTTQTEVPALEAGALAADETPTTTTPHPSEALVVPDSLIRRHETF</sequence>
<feature type="compositionally biased region" description="Acidic residues" evidence="1">
    <location>
        <begin position="81"/>
        <end position="94"/>
    </location>
</feature>
<comment type="caution">
    <text evidence="2">The sequence shown here is derived from an EMBL/GenBank/DDBJ whole genome shotgun (WGS) entry which is preliminary data.</text>
</comment>
<accession>A0A9Q1R6G1</accession>
<evidence type="ECO:0000313" key="3">
    <source>
        <dbReference type="Proteomes" id="UP001152561"/>
    </source>
</evidence>
<evidence type="ECO:0000256" key="1">
    <source>
        <dbReference type="SAM" id="MobiDB-lite"/>
    </source>
</evidence>
<dbReference type="Proteomes" id="UP001152561">
    <property type="component" value="Unassembled WGS sequence"/>
</dbReference>
<proteinExistence type="predicted"/>
<organism evidence="2 3">
    <name type="scientific">Anisodus acutangulus</name>
    <dbReference type="NCBI Taxonomy" id="402998"/>
    <lineage>
        <taxon>Eukaryota</taxon>
        <taxon>Viridiplantae</taxon>
        <taxon>Streptophyta</taxon>
        <taxon>Embryophyta</taxon>
        <taxon>Tracheophyta</taxon>
        <taxon>Spermatophyta</taxon>
        <taxon>Magnoliopsida</taxon>
        <taxon>eudicotyledons</taxon>
        <taxon>Gunneridae</taxon>
        <taxon>Pentapetalae</taxon>
        <taxon>asterids</taxon>
        <taxon>lamiids</taxon>
        <taxon>Solanales</taxon>
        <taxon>Solanaceae</taxon>
        <taxon>Solanoideae</taxon>
        <taxon>Hyoscyameae</taxon>
        <taxon>Anisodus</taxon>
    </lineage>
</organism>
<feature type="region of interest" description="Disordered" evidence="1">
    <location>
        <begin position="72"/>
        <end position="150"/>
    </location>
</feature>
<gene>
    <name evidence="2" type="ORF">K7X08_017016</name>
</gene>
<dbReference type="EMBL" id="JAJAGQ010000015">
    <property type="protein sequence ID" value="KAJ8542150.1"/>
    <property type="molecule type" value="Genomic_DNA"/>
</dbReference>
<name>A0A9Q1R6G1_9SOLA</name>
<keyword evidence="3" id="KW-1185">Reference proteome</keyword>
<protein>
    <submittedName>
        <fullName evidence="2">Uncharacterized protein</fullName>
    </submittedName>
</protein>
<dbReference type="AlphaFoldDB" id="A0A9Q1R6G1"/>
<reference evidence="3" key="1">
    <citation type="journal article" date="2023" name="Proc. Natl. Acad. Sci. U.S.A.">
        <title>Genomic and structural basis for evolution of tropane alkaloid biosynthesis.</title>
        <authorList>
            <person name="Wanga Y.-J."/>
            <person name="Taina T."/>
            <person name="Yua J.-Y."/>
            <person name="Lia J."/>
            <person name="Xua B."/>
            <person name="Chenc J."/>
            <person name="D'Auriad J.C."/>
            <person name="Huanga J.-P."/>
            <person name="Huanga S.-X."/>
        </authorList>
    </citation>
    <scope>NUCLEOTIDE SEQUENCE [LARGE SCALE GENOMIC DNA]</scope>
    <source>
        <strain evidence="3">cv. KIB-2019</strain>
    </source>
</reference>